<comment type="caution">
    <text evidence="1">The sequence shown here is derived from an EMBL/GenBank/DDBJ whole genome shotgun (WGS) entry which is preliminary data.</text>
</comment>
<evidence type="ECO:0000313" key="2">
    <source>
        <dbReference type="Proteomes" id="UP001081071"/>
    </source>
</evidence>
<proteinExistence type="predicted"/>
<organism evidence="1 2">
    <name type="scientific">Rhodococcus ruber</name>
    <dbReference type="NCBI Taxonomy" id="1830"/>
    <lineage>
        <taxon>Bacteria</taxon>
        <taxon>Bacillati</taxon>
        <taxon>Actinomycetota</taxon>
        <taxon>Actinomycetes</taxon>
        <taxon>Mycobacteriales</taxon>
        <taxon>Nocardiaceae</taxon>
        <taxon>Rhodococcus</taxon>
    </lineage>
</organism>
<gene>
    <name evidence="1" type="ORF">O4220_26050</name>
</gene>
<evidence type="ECO:0000313" key="1">
    <source>
        <dbReference type="EMBL" id="MCZ4521999.1"/>
    </source>
</evidence>
<dbReference type="Proteomes" id="UP001081071">
    <property type="component" value="Unassembled WGS sequence"/>
</dbReference>
<name>A0ABT4MLX6_9NOCA</name>
<dbReference type="RefSeq" id="WP_269608447.1">
    <property type="nucleotide sequence ID" value="NZ_JAPWIJ010000017.1"/>
</dbReference>
<dbReference type="EMBL" id="JAPWIJ010000017">
    <property type="protein sequence ID" value="MCZ4521999.1"/>
    <property type="molecule type" value="Genomic_DNA"/>
</dbReference>
<accession>A0ABT4MLX6</accession>
<reference evidence="1" key="1">
    <citation type="submission" date="2022-12" db="EMBL/GenBank/DDBJ databases">
        <authorList>
            <person name="Krivoruchko A.V."/>
            <person name="Elkin A."/>
        </authorList>
    </citation>
    <scope>NUCLEOTIDE SEQUENCE</scope>
    <source>
        <strain evidence="1">IEGM 1391</strain>
    </source>
</reference>
<sequence length="256" mass="28855">MEDTSDRGIKAFIRTVAQRGGRAERLTTSRRNPVQVWSMDGKSSCIVRVRSKVTGDWKARRQDESLESDDTGSSYWVFVDLANEEPRFYMVSSEEMATDIRGEVDLWVQDSPLRTRTGHHAIAVDRVAHGSERWDLLGLSSTLDTTLDVGPEQTWVRTPRVKAPRKSAKVAVEEEVVDNRVRVVADCEGYRLSGRYDPETQRLEITAGPMEGRRFDNPSVAASAVATHISGDVEERDGWQFWQLDTPDRAPLGSFQ</sequence>
<protein>
    <submittedName>
        <fullName evidence="1">Uncharacterized protein</fullName>
    </submittedName>
</protein>
<keyword evidence="2" id="KW-1185">Reference proteome</keyword>